<proteinExistence type="predicted"/>
<dbReference type="EMBL" id="OU899035">
    <property type="protein sequence ID" value="CAH1720394.1"/>
    <property type="molecule type" value="Genomic_DNA"/>
</dbReference>
<dbReference type="InterPro" id="IPR036846">
    <property type="entry name" value="GM2-AP_sf"/>
</dbReference>
<dbReference type="AlphaFoldDB" id="A0A9P0NFN4"/>
<dbReference type="Gene3D" id="2.70.220.10">
    <property type="entry name" value="Ganglioside GM2 activator"/>
    <property type="match status" value="1"/>
</dbReference>
<evidence type="ECO:0000313" key="2">
    <source>
        <dbReference type="EMBL" id="CAH1720394.1"/>
    </source>
</evidence>
<reference evidence="2" key="1">
    <citation type="submission" date="2022-02" db="EMBL/GenBank/DDBJ databases">
        <authorList>
            <person name="King R."/>
        </authorList>
    </citation>
    <scope>NUCLEOTIDE SEQUENCE</scope>
</reference>
<reference evidence="2" key="2">
    <citation type="submission" date="2022-10" db="EMBL/GenBank/DDBJ databases">
        <authorList>
            <consortium name="ENA_rothamsted_submissions"/>
            <consortium name="culmorum"/>
            <person name="King R."/>
        </authorList>
    </citation>
    <scope>NUCLEOTIDE SEQUENCE</scope>
</reference>
<keyword evidence="3" id="KW-1185">Reference proteome</keyword>
<keyword evidence="1" id="KW-0732">Signal</keyword>
<evidence type="ECO:0000313" key="3">
    <source>
        <dbReference type="Proteomes" id="UP001154329"/>
    </source>
</evidence>
<accession>A0A9P0NFN4</accession>
<evidence type="ECO:0000256" key="1">
    <source>
        <dbReference type="ARBA" id="ARBA00022729"/>
    </source>
</evidence>
<gene>
    <name evidence="2" type="ORF">APHIGO_LOCUS3970</name>
</gene>
<organism evidence="2 3">
    <name type="scientific">Aphis gossypii</name>
    <name type="common">Cotton aphid</name>
    <dbReference type="NCBI Taxonomy" id="80765"/>
    <lineage>
        <taxon>Eukaryota</taxon>
        <taxon>Metazoa</taxon>
        <taxon>Ecdysozoa</taxon>
        <taxon>Arthropoda</taxon>
        <taxon>Hexapoda</taxon>
        <taxon>Insecta</taxon>
        <taxon>Pterygota</taxon>
        <taxon>Neoptera</taxon>
        <taxon>Paraneoptera</taxon>
        <taxon>Hemiptera</taxon>
        <taxon>Sternorrhyncha</taxon>
        <taxon>Aphidomorpha</taxon>
        <taxon>Aphidoidea</taxon>
        <taxon>Aphididae</taxon>
        <taxon>Aphidini</taxon>
        <taxon>Aphis</taxon>
        <taxon>Aphis</taxon>
    </lineage>
</organism>
<protein>
    <recommendedName>
        <fullName evidence="4">MD-2-related lipid-recognition domain-containing protein</fullName>
    </recommendedName>
</protein>
<sequence length="193" mass="22095">MKHYIYFMFIQLIFKINSDFVESANVNILSTSPIGPFKMVFKRIYSCNPTKNNKIQHNFYLSHRDNTTFVLGNTTSDIPLDDTLSLEIKLANKDSFGNWNENAFMHKSPNACSALKKLYGIAWNKIILSLGFKTTNCPILPGFYLSPGLDTSVLKDTNLPKAFLYGTYKSYIYYTRQNEIFGCVAIVLELKRP</sequence>
<dbReference type="Proteomes" id="UP001154329">
    <property type="component" value="Chromosome 2"/>
</dbReference>
<evidence type="ECO:0008006" key="4">
    <source>
        <dbReference type="Google" id="ProtNLM"/>
    </source>
</evidence>
<name>A0A9P0NFN4_APHGO</name>